<evidence type="ECO:0008006" key="3">
    <source>
        <dbReference type="Google" id="ProtNLM"/>
    </source>
</evidence>
<keyword evidence="2" id="KW-1185">Reference proteome</keyword>
<proteinExistence type="predicted"/>
<accession>A0ABX5YL62</accession>
<evidence type="ECO:0000313" key="1">
    <source>
        <dbReference type="EMBL" id="QEG16340.1"/>
    </source>
</evidence>
<dbReference type="EMBL" id="CP042910">
    <property type="protein sequence ID" value="QEG16340.1"/>
    <property type="molecule type" value="Genomic_DNA"/>
</dbReference>
<reference evidence="1 2" key="1">
    <citation type="submission" date="2019-08" db="EMBL/GenBank/DDBJ databases">
        <title>Deep-cultivation of Planctomycetes and their phenomic and genomic characterization uncovers novel biology.</title>
        <authorList>
            <person name="Wiegand S."/>
            <person name="Jogler M."/>
            <person name="Boedeker C."/>
            <person name="Pinto D."/>
            <person name="Vollmers J."/>
            <person name="Rivas-Marin E."/>
            <person name="Kohn T."/>
            <person name="Peeters S.H."/>
            <person name="Heuer A."/>
            <person name="Rast P."/>
            <person name="Oberbeckmann S."/>
            <person name="Bunk B."/>
            <person name="Jeske O."/>
            <person name="Meyerdierks A."/>
            <person name="Storesund J.E."/>
            <person name="Kallscheuer N."/>
            <person name="Luecker S."/>
            <person name="Lage O.M."/>
            <person name="Pohl T."/>
            <person name="Merkel B.J."/>
            <person name="Hornburger P."/>
            <person name="Mueller R.-W."/>
            <person name="Bruemmer F."/>
            <person name="Labrenz M."/>
            <person name="Spormann A.M."/>
            <person name="Op den Camp H."/>
            <person name="Overmann J."/>
            <person name="Amann R."/>
            <person name="Jetten M.S.M."/>
            <person name="Mascher T."/>
            <person name="Medema M.H."/>
            <person name="Devos D.P."/>
            <person name="Kaster A.-K."/>
            <person name="Ovreas L."/>
            <person name="Rohde M."/>
            <person name="Galperin M.Y."/>
            <person name="Jogler C."/>
        </authorList>
    </citation>
    <scope>NUCLEOTIDE SEQUENCE [LARGE SCALE GENOMIC DNA]</scope>
    <source>
        <strain evidence="1 2">DSM 8797</strain>
    </source>
</reference>
<gene>
    <name evidence="1" type="ORF">GmarT_22030</name>
</gene>
<evidence type="ECO:0000313" key="2">
    <source>
        <dbReference type="Proteomes" id="UP000322887"/>
    </source>
</evidence>
<protein>
    <recommendedName>
        <fullName evidence="3">Histidine kinase</fullName>
    </recommendedName>
</protein>
<dbReference type="GeneID" id="98646787"/>
<sequence>MGFFDRFKSKPAATTVSSADSVARIMVVLECDGDQVLFILLADDGTINRMGTGTEDNREQGLFIGVIDTAAFVTVRSVCSPVLDDWIGGYGDPDAAGKPCKLLVGFQTSAGAELLSQWEYGTESKGPPAEVIAVVKQAVQATEDWYAEQKALSADG</sequence>
<name>A0ABX5YL62_9PLAN</name>
<dbReference type="RefSeq" id="WP_149302658.1">
    <property type="nucleotide sequence ID" value="NZ_CAXBMG010000093.1"/>
</dbReference>
<organism evidence="1 2">
    <name type="scientific">Gimesia maris</name>
    <dbReference type="NCBI Taxonomy" id="122"/>
    <lineage>
        <taxon>Bacteria</taxon>
        <taxon>Pseudomonadati</taxon>
        <taxon>Planctomycetota</taxon>
        <taxon>Planctomycetia</taxon>
        <taxon>Planctomycetales</taxon>
        <taxon>Planctomycetaceae</taxon>
        <taxon>Gimesia</taxon>
    </lineage>
</organism>
<dbReference type="Proteomes" id="UP000322887">
    <property type="component" value="Chromosome"/>
</dbReference>